<dbReference type="EMBL" id="JRMP02000012">
    <property type="protein sequence ID" value="TLD93702.1"/>
    <property type="molecule type" value="Genomic_DNA"/>
</dbReference>
<evidence type="ECO:0000313" key="4">
    <source>
        <dbReference type="Proteomes" id="UP000477070"/>
    </source>
</evidence>
<evidence type="ECO:0000313" key="3">
    <source>
        <dbReference type="Proteomes" id="UP000029714"/>
    </source>
</evidence>
<reference evidence="1 4" key="4">
    <citation type="submission" date="2019-12" db="EMBL/GenBank/DDBJ databases">
        <title>Multi-Generational Helicobacter saguini Isolates.</title>
        <authorList>
            <person name="Mannion A."/>
            <person name="Shen Z."/>
            <person name="Fox J.G."/>
        </authorList>
    </citation>
    <scope>NUCLEOTIDE SEQUENCE [LARGE SCALE GENOMIC DNA]</scope>
    <source>
        <strain evidence="1">16-048</strain>
        <strain evidence="4">16-048 (F4)</strain>
    </source>
</reference>
<evidence type="ECO:0000313" key="2">
    <source>
        <dbReference type="EMBL" id="TLD93702.1"/>
    </source>
</evidence>
<organism evidence="2 3">
    <name type="scientific">Helicobacter saguini</name>
    <dbReference type="NCBI Taxonomy" id="1548018"/>
    <lineage>
        <taxon>Bacteria</taxon>
        <taxon>Pseudomonadati</taxon>
        <taxon>Campylobacterota</taxon>
        <taxon>Epsilonproteobacteria</taxon>
        <taxon>Campylobacterales</taxon>
        <taxon>Helicobacteraceae</taxon>
        <taxon>Helicobacter</taxon>
    </lineage>
</organism>
<protein>
    <submittedName>
        <fullName evidence="2">Uncharacterized protein</fullName>
    </submittedName>
</protein>
<evidence type="ECO:0000313" key="1">
    <source>
        <dbReference type="EMBL" id="MWV70174.1"/>
    </source>
</evidence>
<gene>
    <name evidence="1" type="ORF">DCO61_09230</name>
    <name evidence="2" type="ORF">LS64_007870</name>
</gene>
<reference evidence="2 3" key="1">
    <citation type="journal article" date="2014" name="Genome Announc.">
        <title>Draft genome sequences of eight enterohepatic helicobacter species isolated from both laboratory and wild rodents.</title>
        <authorList>
            <person name="Sheh A."/>
            <person name="Shen Z."/>
            <person name="Fox J.G."/>
        </authorList>
    </citation>
    <scope>NUCLEOTIDE SEQUENCE [LARGE SCALE GENOMIC DNA]</scope>
    <source>
        <strain evidence="2 3">MIT 97-6194</strain>
    </source>
</reference>
<keyword evidence="3" id="KW-1185">Reference proteome</keyword>
<dbReference type="STRING" id="1548018.LS64_02870"/>
<comment type="caution">
    <text evidence="2">The sequence shown here is derived from an EMBL/GenBank/DDBJ whole genome shotgun (WGS) entry which is preliminary data.</text>
</comment>
<sequence>MAIDFASEMSKVIGDIKEAKVAEAKKPKNLVDELDSKLIISDFVEDENYIIPSRQIRRLMTIYTINVSRDIVFYIIELWERYASNIDTLQSQAIKLANQMGKGEIHELNLDFQPYIDKEYVERVHAEWVGRNMDDEEYMSKEIDDETKQIVEKIFQTKLNEYIESKIERKLSGKLNENEELQESFLIMPTRVREDSIKHNDNEYVKLTDSNKNTNEDSLSNMLLYFKVRYNKNDSIPPIPGFRRDFGIGRWHRKEYDGTHDGNSLKRSINNVPFVVFEIYAKPKMLNKILNDTQKELLAYHFNNKVDKYRQAENIPYYEGTIRHHDGRIEKQKPYRTW</sequence>
<dbReference type="RefSeq" id="WP_034570352.1">
    <property type="nucleotide sequence ID" value="NZ_JRMP02000012.1"/>
</dbReference>
<name>A0A099B7H5_9HELI</name>
<reference evidence="2" key="3">
    <citation type="submission" date="2018-04" db="EMBL/GenBank/DDBJ databases">
        <authorList>
            <person name="Sheh A."/>
            <person name="Shen Z."/>
            <person name="Mannion A.J."/>
            <person name="Fox J.G."/>
        </authorList>
    </citation>
    <scope>NUCLEOTIDE SEQUENCE</scope>
    <source>
        <strain evidence="2">MIT 97-6194</strain>
    </source>
</reference>
<dbReference type="AlphaFoldDB" id="A0A099B7H5"/>
<accession>A0A099B7H5</accession>
<dbReference type="Proteomes" id="UP000477070">
    <property type="component" value="Unassembled WGS sequence"/>
</dbReference>
<dbReference type="EMBL" id="QBIU01000002">
    <property type="protein sequence ID" value="MWV70174.1"/>
    <property type="molecule type" value="Genomic_DNA"/>
</dbReference>
<proteinExistence type="predicted"/>
<dbReference type="Proteomes" id="UP000029714">
    <property type="component" value="Unassembled WGS sequence"/>
</dbReference>
<reference evidence="2 3" key="2">
    <citation type="journal article" date="2016" name="Infect. Immun.">
        <title>Helicobacter saguini, a Novel Helicobacter Isolated from Cotton-Top Tamarins with Ulcerative Colitis, Has Proinflammatory Properties and Induces Typhlocolitis and Dysplasia in Gnotobiotic IL-10-/- Mice.</title>
        <authorList>
            <person name="Shen Z."/>
            <person name="Mannion A."/>
            <person name="Whary M.T."/>
            <person name="Muthupalani S."/>
            <person name="Sheh A."/>
            <person name="Feng Y."/>
            <person name="Gong G."/>
            <person name="Vandamme P."/>
            <person name="Holcombe H.R."/>
            <person name="Paster B.J."/>
            <person name="Fox J.G."/>
        </authorList>
    </citation>
    <scope>NUCLEOTIDE SEQUENCE [LARGE SCALE GENOMIC DNA]</scope>
    <source>
        <strain evidence="2 3">MIT 97-6194</strain>
    </source>
</reference>